<dbReference type="Gene3D" id="1.20.910.10">
    <property type="entry name" value="Heme oxygenase-like"/>
    <property type="match status" value="1"/>
</dbReference>
<dbReference type="EMBL" id="SOCP01000014">
    <property type="protein sequence ID" value="TDV44314.1"/>
    <property type="molecule type" value="Genomic_DNA"/>
</dbReference>
<evidence type="ECO:0000313" key="2">
    <source>
        <dbReference type="EMBL" id="TDV44314.1"/>
    </source>
</evidence>
<proteinExistence type="predicted"/>
<reference evidence="2 3" key="1">
    <citation type="submission" date="2019-03" db="EMBL/GenBank/DDBJ databases">
        <title>Genomic Encyclopedia of Archaeal and Bacterial Type Strains, Phase II (KMG-II): from individual species to whole genera.</title>
        <authorList>
            <person name="Goeker M."/>
        </authorList>
    </citation>
    <scope>NUCLEOTIDE SEQUENCE [LARGE SCALE GENOMIC DNA]</scope>
    <source>
        <strain evidence="2 3">DSM 45499</strain>
    </source>
</reference>
<evidence type="ECO:0000256" key="1">
    <source>
        <dbReference type="SAM" id="MobiDB-lite"/>
    </source>
</evidence>
<accession>A0A4R7V662</accession>
<dbReference type="Proteomes" id="UP000294927">
    <property type="component" value="Unassembled WGS sequence"/>
</dbReference>
<dbReference type="AlphaFoldDB" id="A0A4R7V662"/>
<evidence type="ECO:0000313" key="3">
    <source>
        <dbReference type="Proteomes" id="UP000294927"/>
    </source>
</evidence>
<sequence>MTTLAPVPTEDDTTDPALPLPRGPLSAMVVDLLRGARRPARLDLAPVDHADPYGEDLTLALHVCYELHYRGFDSVDPEWEWQPDLLRLRACMERSFLDTLRSDVDGGDDVPAALAGLLVEPVHGNGVSHYLRDSGSWSQLREFFVHRSIYHLKEADPHAWIIPRLRGQAKASVVAVEFDEYGGGRADDAHARLFANLMTGAGLDPRYLRYQDRVPAPAIATVNLMSMLGLHRALRGALVGQLTAAEITTSPSAHRMVQALERHDAAPDCVRFYAEHIEADAVHEQVMRRDVVGDLLAREPGLAGDIVFGVQATELLESRLSDHLLTAWRSGTTSLAGDDAW</sequence>
<organism evidence="2 3">
    <name type="scientific">Actinophytocola oryzae</name>
    <dbReference type="NCBI Taxonomy" id="502181"/>
    <lineage>
        <taxon>Bacteria</taxon>
        <taxon>Bacillati</taxon>
        <taxon>Actinomycetota</taxon>
        <taxon>Actinomycetes</taxon>
        <taxon>Pseudonocardiales</taxon>
        <taxon>Pseudonocardiaceae</taxon>
    </lineage>
</organism>
<dbReference type="Pfam" id="PF14518">
    <property type="entry name" value="Haem_oxygenas_2"/>
    <property type="match status" value="1"/>
</dbReference>
<gene>
    <name evidence="2" type="ORF">CLV71_114224</name>
</gene>
<dbReference type="InterPro" id="IPR016084">
    <property type="entry name" value="Haem_Oase-like_multi-hlx"/>
</dbReference>
<dbReference type="SMART" id="SM01236">
    <property type="entry name" value="Haem_oxygenase_2"/>
    <property type="match status" value="1"/>
</dbReference>
<dbReference type="SUPFAM" id="SSF48613">
    <property type="entry name" value="Heme oxygenase-like"/>
    <property type="match status" value="1"/>
</dbReference>
<protein>
    <submittedName>
        <fullName evidence="2">Heme oxygenase-like protein</fullName>
    </submittedName>
</protein>
<name>A0A4R7V662_9PSEU</name>
<keyword evidence="3" id="KW-1185">Reference proteome</keyword>
<feature type="region of interest" description="Disordered" evidence="1">
    <location>
        <begin position="1"/>
        <end position="21"/>
    </location>
</feature>
<comment type="caution">
    <text evidence="2">The sequence shown here is derived from an EMBL/GenBank/DDBJ whole genome shotgun (WGS) entry which is preliminary data.</text>
</comment>